<organism evidence="1 2">
    <name type="scientific">Tegillarca granosa</name>
    <name type="common">Malaysian cockle</name>
    <name type="synonym">Anadara granosa</name>
    <dbReference type="NCBI Taxonomy" id="220873"/>
    <lineage>
        <taxon>Eukaryota</taxon>
        <taxon>Metazoa</taxon>
        <taxon>Spiralia</taxon>
        <taxon>Lophotrochozoa</taxon>
        <taxon>Mollusca</taxon>
        <taxon>Bivalvia</taxon>
        <taxon>Autobranchia</taxon>
        <taxon>Pteriomorphia</taxon>
        <taxon>Arcoida</taxon>
        <taxon>Arcoidea</taxon>
        <taxon>Arcidae</taxon>
        <taxon>Tegillarca</taxon>
    </lineage>
</organism>
<accession>A0ABQ9FNF6</accession>
<proteinExistence type="predicted"/>
<protein>
    <submittedName>
        <fullName evidence="1">Uncharacterized protein</fullName>
    </submittedName>
</protein>
<sequence>MKISEERMWKLQQLESLILKMVPVLLSFSQVKTGQFYEGAEYRGAKYNIGKTVEFRNPAEWGGKMPYIRPKPLCMDQ</sequence>
<dbReference type="EMBL" id="JARBDR010000236">
    <property type="protein sequence ID" value="KAJ8317785.1"/>
    <property type="molecule type" value="Genomic_DNA"/>
</dbReference>
<comment type="caution">
    <text evidence="1">The sequence shown here is derived from an EMBL/GenBank/DDBJ whole genome shotgun (WGS) entry which is preliminary data.</text>
</comment>
<keyword evidence="2" id="KW-1185">Reference proteome</keyword>
<evidence type="ECO:0000313" key="2">
    <source>
        <dbReference type="Proteomes" id="UP001217089"/>
    </source>
</evidence>
<evidence type="ECO:0000313" key="1">
    <source>
        <dbReference type="EMBL" id="KAJ8317785.1"/>
    </source>
</evidence>
<dbReference type="Proteomes" id="UP001217089">
    <property type="component" value="Unassembled WGS sequence"/>
</dbReference>
<reference evidence="1 2" key="1">
    <citation type="submission" date="2022-12" db="EMBL/GenBank/DDBJ databases">
        <title>Chromosome-level genome of Tegillarca granosa.</title>
        <authorList>
            <person name="Kim J."/>
        </authorList>
    </citation>
    <scope>NUCLEOTIDE SEQUENCE [LARGE SCALE GENOMIC DNA]</scope>
    <source>
        <strain evidence="1">Teg-2019</strain>
        <tissue evidence="1">Adductor muscle</tissue>
    </source>
</reference>
<gene>
    <name evidence="1" type="ORF">KUTeg_004663</name>
</gene>
<name>A0ABQ9FNF6_TEGGR</name>